<evidence type="ECO:0000313" key="7">
    <source>
        <dbReference type="Proteomes" id="UP000290809"/>
    </source>
</evidence>
<dbReference type="PRINTS" id="PR00320">
    <property type="entry name" value="GPROTEINBRPT"/>
</dbReference>
<dbReference type="GO" id="GO:0005737">
    <property type="term" value="C:cytoplasm"/>
    <property type="evidence" value="ECO:0007669"/>
    <property type="project" value="TreeGrafter"/>
</dbReference>
<evidence type="ECO:0000256" key="3">
    <source>
        <dbReference type="PROSITE-ProRule" id="PRU00221"/>
    </source>
</evidence>
<dbReference type="InterPro" id="IPR020472">
    <property type="entry name" value="WD40_PAC1"/>
</dbReference>
<feature type="compositionally biased region" description="Low complexity" evidence="4">
    <location>
        <begin position="383"/>
        <end position="401"/>
    </location>
</feature>
<dbReference type="InterPro" id="IPR036322">
    <property type="entry name" value="WD40_repeat_dom_sf"/>
</dbReference>
<dbReference type="GO" id="GO:0043161">
    <property type="term" value="P:proteasome-mediated ubiquitin-dependent protein catabolic process"/>
    <property type="evidence" value="ECO:0007669"/>
    <property type="project" value="TreeGrafter"/>
</dbReference>
<organism evidence="6 7">
    <name type="scientific">Schistosoma bovis</name>
    <name type="common">Blood fluke</name>
    <dbReference type="NCBI Taxonomy" id="6184"/>
    <lineage>
        <taxon>Eukaryota</taxon>
        <taxon>Metazoa</taxon>
        <taxon>Spiralia</taxon>
        <taxon>Lophotrochozoa</taxon>
        <taxon>Platyhelminthes</taxon>
        <taxon>Trematoda</taxon>
        <taxon>Digenea</taxon>
        <taxon>Strigeidida</taxon>
        <taxon>Schistosomatoidea</taxon>
        <taxon>Schistosomatidae</taxon>
        <taxon>Schistosoma</taxon>
    </lineage>
</organism>
<dbReference type="Pfam" id="PF12937">
    <property type="entry name" value="F-box-like"/>
    <property type="match status" value="1"/>
</dbReference>
<dbReference type="InterPro" id="IPR001810">
    <property type="entry name" value="F-box_dom"/>
</dbReference>
<dbReference type="PANTHER" id="PTHR19849:SF1">
    <property type="entry name" value="F-BOX_WD REPEAT-CONTAINING PROTEIN 7"/>
    <property type="match status" value="1"/>
</dbReference>
<feature type="repeat" description="WD" evidence="3">
    <location>
        <begin position="481"/>
        <end position="506"/>
    </location>
</feature>
<dbReference type="SMART" id="SM00256">
    <property type="entry name" value="FBOX"/>
    <property type="match status" value="1"/>
</dbReference>
<feature type="repeat" description="WD" evidence="3">
    <location>
        <begin position="547"/>
        <end position="586"/>
    </location>
</feature>
<gene>
    <name evidence="6" type="ORF">DC041_0011227</name>
</gene>
<keyword evidence="1 3" id="KW-0853">WD repeat</keyword>
<feature type="compositionally biased region" description="Acidic residues" evidence="4">
    <location>
        <begin position="402"/>
        <end position="414"/>
    </location>
</feature>
<evidence type="ECO:0000256" key="4">
    <source>
        <dbReference type="SAM" id="MobiDB-lite"/>
    </source>
</evidence>
<feature type="repeat" description="WD" evidence="3">
    <location>
        <begin position="632"/>
        <end position="671"/>
    </location>
</feature>
<dbReference type="InterPro" id="IPR015943">
    <property type="entry name" value="WD40/YVTN_repeat-like_dom_sf"/>
</dbReference>
<dbReference type="InterPro" id="IPR001680">
    <property type="entry name" value="WD40_rpt"/>
</dbReference>
<feature type="compositionally biased region" description="Polar residues" evidence="4">
    <location>
        <begin position="435"/>
        <end position="452"/>
    </location>
</feature>
<feature type="repeat" description="WD" evidence="3">
    <location>
        <begin position="587"/>
        <end position="628"/>
    </location>
</feature>
<feature type="repeat" description="WD" evidence="3">
    <location>
        <begin position="266"/>
        <end position="288"/>
    </location>
</feature>
<feature type="domain" description="F-box" evidence="5">
    <location>
        <begin position="103"/>
        <end position="149"/>
    </location>
</feature>
<keyword evidence="7" id="KW-1185">Reference proteome</keyword>
<evidence type="ECO:0000259" key="5">
    <source>
        <dbReference type="PROSITE" id="PS50181"/>
    </source>
</evidence>
<dbReference type="PROSITE" id="PS50294">
    <property type="entry name" value="WD_REPEATS_REGION"/>
    <property type="match status" value="4"/>
</dbReference>
<dbReference type="Proteomes" id="UP000290809">
    <property type="component" value="Unassembled WGS sequence"/>
</dbReference>
<feature type="region of interest" description="Disordered" evidence="4">
    <location>
        <begin position="382"/>
        <end position="454"/>
    </location>
</feature>
<dbReference type="SUPFAM" id="SSF50978">
    <property type="entry name" value="WD40 repeat-like"/>
    <property type="match status" value="2"/>
</dbReference>
<reference evidence="6 7" key="1">
    <citation type="journal article" date="2019" name="PLoS Pathog.">
        <title>Genome sequence of the bovine parasite Schistosoma bovis Tanzania.</title>
        <authorList>
            <person name="Oey H."/>
            <person name="Zakrzewski M."/>
            <person name="Gobert G."/>
            <person name="Gravermann K."/>
            <person name="Stoye J."/>
            <person name="Jones M."/>
            <person name="Mcmanus D."/>
            <person name="Krause L."/>
        </authorList>
    </citation>
    <scope>NUCLEOTIDE SEQUENCE [LARGE SCALE GENOMIC DNA]</scope>
    <source>
        <strain evidence="6 7">TAN1997</strain>
    </source>
</reference>
<dbReference type="GO" id="GO:0043130">
    <property type="term" value="F:ubiquitin binding"/>
    <property type="evidence" value="ECO:0007669"/>
    <property type="project" value="TreeGrafter"/>
</dbReference>
<sequence>MSYLEAFPTCTKVKRCVQSVCSETFEKDLKYPRLLDKSRNNIIHTPSLCDVSYSSTNRLNEFENANNPSCSHDRLAQLSALIDQCSHGELLHIKKTIKPLLKRDFIAYLPVEISLHILQYLSPRDIFHCAQVSKTWQLVCDDNLLWYRLCVGAGLFNTLFNKSTMNLYSGTHLDCLLCVNKPTNSLCNETKSLFESSIINNSNITDDGDNFKVHDCDVSMKIDHIQSFDTDNESTFALSYSGNPSNSFNLNENHVITCLEVYEEWVITGSDDSSICIWDINTGQCLINLFGHLGGVWSMTVIPRQLLFLSEQKQLSQHPLLISGSCDRTARVWQLDGQHWPCVATLFGHQSTVRCLASQKLHSSPKFVVTNSNSYHRSTVVYTNDNSNSIDDNTSNSTINNDNDDDGVGDDDSDKELTHNIFHKQQTHSSHESTQKTTSNIHQANSSSSDGSSKLFHPILSNNESISTFKMEKQQQTFQTGHLVVTGSRDTTLRLWNVLTGECIQEFRGHRGAIRCVQFTGDQIVSGSYDCTIRLWCALQGHCLRVFSAHTNRVYTLLFDGYHIISGSLDTTIRIWNAHTGELKQTFYGHRSLTSELAFGSEQNILVSSNADETIRVWHMNSGKCVHVLAGPHKHQSAVTCVQLTRNFIISSGDDGTVKLWDKQSGAYIRDLLRLDGAGRGGVIWRIVASEERLICAAGSRIGMEPTKLVILQFQEPNLCSKHSNTNNSSNKISHICRPRHKYAPEPRLSQLICTNFSTI</sequence>
<comment type="caution">
    <text evidence="6">The sequence shown here is derived from an EMBL/GenBank/DDBJ whole genome shotgun (WGS) entry which is preliminary data.</text>
</comment>
<dbReference type="STRING" id="6184.A0A430Q5N1"/>
<dbReference type="GO" id="GO:0010992">
    <property type="term" value="P:ubiquitin recycling"/>
    <property type="evidence" value="ECO:0007669"/>
    <property type="project" value="TreeGrafter"/>
</dbReference>
<dbReference type="SUPFAM" id="SSF81383">
    <property type="entry name" value="F-box domain"/>
    <property type="match status" value="1"/>
</dbReference>
<dbReference type="AlphaFoldDB" id="A0A430Q5N1"/>
<dbReference type="PROSITE" id="PS00678">
    <property type="entry name" value="WD_REPEATS_1"/>
    <property type="match status" value="2"/>
</dbReference>
<keyword evidence="2" id="KW-0677">Repeat</keyword>
<dbReference type="Pfam" id="PF00400">
    <property type="entry name" value="WD40"/>
    <property type="match status" value="8"/>
</dbReference>
<evidence type="ECO:0000256" key="1">
    <source>
        <dbReference type="ARBA" id="ARBA00022574"/>
    </source>
</evidence>
<dbReference type="EMBL" id="QMKO01002627">
    <property type="protein sequence ID" value="RTG82973.1"/>
    <property type="molecule type" value="Genomic_DNA"/>
</dbReference>
<accession>A0A430Q5N1</accession>
<feature type="repeat" description="WD" evidence="3">
    <location>
        <begin position="507"/>
        <end position="536"/>
    </location>
</feature>
<dbReference type="SMART" id="SM00320">
    <property type="entry name" value="WD40"/>
    <property type="match status" value="7"/>
</dbReference>
<dbReference type="Gene3D" id="2.130.10.10">
    <property type="entry name" value="YVTN repeat-like/Quinoprotein amine dehydrogenase"/>
    <property type="match status" value="2"/>
</dbReference>
<dbReference type="GO" id="GO:0005634">
    <property type="term" value="C:nucleus"/>
    <property type="evidence" value="ECO:0007669"/>
    <property type="project" value="TreeGrafter"/>
</dbReference>
<dbReference type="InterPro" id="IPR019775">
    <property type="entry name" value="WD40_repeat_CS"/>
</dbReference>
<dbReference type="PANTHER" id="PTHR19849">
    <property type="entry name" value="PHOSPHOLIPASE A-2-ACTIVATING PROTEIN"/>
    <property type="match status" value="1"/>
</dbReference>
<dbReference type="CDD" id="cd00200">
    <property type="entry name" value="WD40"/>
    <property type="match status" value="1"/>
</dbReference>
<protein>
    <submittedName>
        <fullName evidence="6">F-box and WD-40 domain protein 7</fullName>
    </submittedName>
</protein>
<evidence type="ECO:0000256" key="2">
    <source>
        <dbReference type="ARBA" id="ARBA00022737"/>
    </source>
</evidence>
<dbReference type="PROSITE" id="PS50082">
    <property type="entry name" value="WD_REPEATS_2"/>
    <property type="match status" value="6"/>
</dbReference>
<name>A0A430Q5N1_SCHBO</name>
<dbReference type="Gene3D" id="1.20.1280.50">
    <property type="match status" value="1"/>
</dbReference>
<proteinExistence type="predicted"/>
<evidence type="ECO:0000313" key="6">
    <source>
        <dbReference type="EMBL" id="RTG82973.1"/>
    </source>
</evidence>
<dbReference type="InterPro" id="IPR036047">
    <property type="entry name" value="F-box-like_dom_sf"/>
</dbReference>
<dbReference type="PROSITE" id="PS50181">
    <property type="entry name" value="FBOX"/>
    <property type="match status" value="1"/>
</dbReference>